<evidence type="ECO:0000313" key="2">
    <source>
        <dbReference type="EMBL" id="CAJ0564263.1"/>
    </source>
</evidence>
<accession>A0AA36FVW6</accession>
<proteinExistence type="predicted"/>
<dbReference type="AlphaFoldDB" id="A0AA36FVW6"/>
<feature type="compositionally biased region" description="Polar residues" evidence="1">
    <location>
        <begin position="55"/>
        <end position="71"/>
    </location>
</feature>
<feature type="non-terminal residue" evidence="2">
    <location>
        <position position="1"/>
    </location>
</feature>
<reference evidence="2" key="1">
    <citation type="submission" date="2023-06" db="EMBL/GenBank/DDBJ databases">
        <authorList>
            <person name="Delattre M."/>
        </authorList>
    </citation>
    <scope>NUCLEOTIDE SEQUENCE</scope>
    <source>
        <strain evidence="2">AF72</strain>
    </source>
</reference>
<feature type="region of interest" description="Disordered" evidence="1">
    <location>
        <begin position="54"/>
        <end position="105"/>
    </location>
</feature>
<sequence length="333" mass="36521">MAGEQEKGINDCDAFVCAFATAIAERKPVTATQAQMREWRGRLFGAMFGLDDAPQTASQTAHTTRRQTCTHAQGHEGPKQQKRDHKRRQLPSNAEPGRDDSASGTYTMSTGLTLQHYKCAVSGLNIYCIDRRKPLTEITLMLGQSIACLQEVDAETFGTVVVFGTKMVTGNEAEDGIISTYCGWMLGQHGDSAAHSEAVRADLLTDVYGTERSEDAPLLERGAMFLESRKNGPPGNVGQAFRMPVKYIHPAAPELSFDSGGLTPRLRATKKRTYLVRTQHRTRSRSTTIMLRWATQCAISTSAAGIRARSSKGDWLEHSNSCATSSRNFLDAK</sequence>
<comment type="caution">
    <text evidence="2">The sequence shown here is derived from an EMBL/GenBank/DDBJ whole genome shotgun (WGS) entry which is preliminary data.</text>
</comment>
<gene>
    <name evidence="2" type="ORF">MSPICULIGERA_LOCUS2946</name>
</gene>
<evidence type="ECO:0000313" key="3">
    <source>
        <dbReference type="Proteomes" id="UP001177023"/>
    </source>
</evidence>
<dbReference type="EMBL" id="CATQJA010000844">
    <property type="protein sequence ID" value="CAJ0564263.1"/>
    <property type="molecule type" value="Genomic_DNA"/>
</dbReference>
<organism evidence="2 3">
    <name type="scientific">Mesorhabditis spiculigera</name>
    <dbReference type="NCBI Taxonomy" id="96644"/>
    <lineage>
        <taxon>Eukaryota</taxon>
        <taxon>Metazoa</taxon>
        <taxon>Ecdysozoa</taxon>
        <taxon>Nematoda</taxon>
        <taxon>Chromadorea</taxon>
        <taxon>Rhabditida</taxon>
        <taxon>Rhabditina</taxon>
        <taxon>Rhabditomorpha</taxon>
        <taxon>Rhabditoidea</taxon>
        <taxon>Rhabditidae</taxon>
        <taxon>Mesorhabditinae</taxon>
        <taxon>Mesorhabditis</taxon>
    </lineage>
</organism>
<keyword evidence="3" id="KW-1185">Reference proteome</keyword>
<evidence type="ECO:0000256" key="1">
    <source>
        <dbReference type="SAM" id="MobiDB-lite"/>
    </source>
</evidence>
<name>A0AA36FVW6_9BILA</name>
<dbReference type="Proteomes" id="UP001177023">
    <property type="component" value="Unassembled WGS sequence"/>
</dbReference>
<protein>
    <submittedName>
        <fullName evidence="2">Uncharacterized protein</fullName>
    </submittedName>
</protein>